<evidence type="ECO:0000313" key="3">
    <source>
        <dbReference type="Proteomes" id="UP000269154"/>
    </source>
</evidence>
<dbReference type="PROSITE" id="PS50035">
    <property type="entry name" value="PLD"/>
    <property type="match status" value="1"/>
</dbReference>
<gene>
    <name evidence="2" type="ORF">D5R40_25615</name>
</gene>
<dbReference type="Pfam" id="PF00805">
    <property type="entry name" value="Pentapeptide"/>
    <property type="match status" value="1"/>
</dbReference>
<protein>
    <recommendedName>
        <fullName evidence="1">PLD phosphodiesterase domain-containing protein</fullName>
    </recommendedName>
</protein>
<dbReference type="SUPFAM" id="SSF141571">
    <property type="entry name" value="Pentapeptide repeat-like"/>
    <property type="match status" value="1"/>
</dbReference>
<sequence>MVDLQELEESYPGLFRLKLLGTHENFLVCDEKFAFVGSHNFLASGEESLEREVGIRTTDIKIIQGLINRFDNAEVLEEAEINRRFAASVKSLDEVEYLPGVIDESEMEFQKISMVVNKDEEEEEEGYLPGVIDENEMEFQDISMMVDEDEEEEESQEPVVSAEEFLRRYSEGERDFTGINLSGVDLSGKSFDDSKLNLSNANFNGANLSGASFQSVNLTGAKF</sequence>
<feature type="domain" description="PLD phosphodiesterase" evidence="1">
    <location>
        <begin position="23"/>
        <end position="45"/>
    </location>
</feature>
<dbReference type="InterPro" id="IPR001736">
    <property type="entry name" value="PLipase_D/transphosphatidylase"/>
</dbReference>
<name>A0A3N6P457_9CYAN</name>
<dbReference type="AlphaFoldDB" id="A0A3N6P457"/>
<dbReference type="RefSeq" id="WP_124155398.1">
    <property type="nucleotide sequence ID" value="NZ_CAWOKI010000215.1"/>
</dbReference>
<dbReference type="Gene3D" id="2.160.20.80">
    <property type="entry name" value="E3 ubiquitin-protein ligase SopA"/>
    <property type="match status" value="1"/>
</dbReference>
<dbReference type="PANTHER" id="PTHR14136:SF17">
    <property type="entry name" value="BTB_POZ DOMAIN-CONTAINING PROTEIN KCTD9"/>
    <property type="match status" value="1"/>
</dbReference>
<evidence type="ECO:0000259" key="1">
    <source>
        <dbReference type="PROSITE" id="PS50035"/>
    </source>
</evidence>
<accession>A0A3N6P457</accession>
<dbReference type="GO" id="GO:0003824">
    <property type="term" value="F:catalytic activity"/>
    <property type="evidence" value="ECO:0007669"/>
    <property type="project" value="InterPro"/>
</dbReference>
<dbReference type="InterPro" id="IPR051082">
    <property type="entry name" value="Pentapeptide-BTB/POZ_domain"/>
</dbReference>
<proteinExistence type="predicted"/>
<dbReference type="GO" id="GO:0006793">
    <property type="term" value="P:phosphorus metabolic process"/>
    <property type="evidence" value="ECO:0007669"/>
    <property type="project" value="UniProtKB-ARBA"/>
</dbReference>
<evidence type="ECO:0000313" key="2">
    <source>
        <dbReference type="EMBL" id="RQH28455.1"/>
    </source>
</evidence>
<dbReference type="EMBL" id="RCBY01000210">
    <property type="protein sequence ID" value="RQH28455.1"/>
    <property type="molecule type" value="Genomic_DNA"/>
</dbReference>
<reference evidence="2 3" key="1">
    <citation type="journal article" date="2018" name="ACS Chem. Biol.">
        <title>Ketoreductase domain dysfunction expands chemodiversity: malyngamide biosynthesis in the cyanobacterium Okeania hirsuta.</title>
        <authorList>
            <person name="Moss N.A."/>
            <person name="Leao T."/>
            <person name="Rankin M."/>
            <person name="McCullough T.M."/>
            <person name="Qu P."/>
            <person name="Korobeynikov A."/>
            <person name="Smith J.L."/>
            <person name="Gerwick L."/>
            <person name="Gerwick W.H."/>
        </authorList>
    </citation>
    <scope>NUCLEOTIDE SEQUENCE [LARGE SCALE GENOMIC DNA]</scope>
    <source>
        <strain evidence="2 3">PAB10Feb10-1</strain>
    </source>
</reference>
<dbReference type="InterPro" id="IPR001646">
    <property type="entry name" value="5peptide_repeat"/>
</dbReference>
<comment type="caution">
    <text evidence="2">The sequence shown here is derived from an EMBL/GenBank/DDBJ whole genome shotgun (WGS) entry which is preliminary data.</text>
</comment>
<organism evidence="2 3">
    <name type="scientific">Okeania hirsuta</name>
    <dbReference type="NCBI Taxonomy" id="1458930"/>
    <lineage>
        <taxon>Bacteria</taxon>
        <taxon>Bacillati</taxon>
        <taxon>Cyanobacteriota</taxon>
        <taxon>Cyanophyceae</taxon>
        <taxon>Oscillatoriophycideae</taxon>
        <taxon>Oscillatoriales</taxon>
        <taxon>Microcoleaceae</taxon>
        <taxon>Okeania</taxon>
    </lineage>
</organism>
<dbReference type="PANTHER" id="PTHR14136">
    <property type="entry name" value="BTB_POZ DOMAIN-CONTAINING PROTEIN KCTD9"/>
    <property type="match status" value="1"/>
</dbReference>
<keyword evidence="3" id="KW-1185">Reference proteome</keyword>
<dbReference type="Proteomes" id="UP000269154">
    <property type="component" value="Unassembled WGS sequence"/>
</dbReference>
<dbReference type="OrthoDB" id="458518at2"/>